<name>A0A1V9Y3F8_9ACAR</name>
<dbReference type="Proteomes" id="UP000192247">
    <property type="component" value="Unassembled WGS sequence"/>
</dbReference>
<evidence type="ECO:0000313" key="2">
    <source>
        <dbReference type="Proteomes" id="UP000192247"/>
    </source>
</evidence>
<dbReference type="EMBL" id="MNPL01000325">
    <property type="protein sequence ID" value="OQR80118.1"/>
    <property type="molecule type" value="Genomic_DNA"/>
</dbReference>
<protein>
    <submittedName>
        <fullName evidence="1">Uncharacterized protein</fullName>
    </submittedName>
</protein>
<dbReference type="InParanoid" id="A0A1V9Y3F8"/>
<accession>A0A1V9Y3F8</accession>
<organism evidence="1 2">
    <name type="scientific">Tropilaelaps mercedesae</name>
    <dbReference type="NCBI Taxonomy" id="418985"/>
    <lineage>
        <taxon>Eukaryota</taxon>
        <taxon>Metazoa</taxon>
        <taxon>Ecdysozoa</taxon>
        <taxon>Arthropoda</taxon>
        <taxon>Chelicerata</taxon>
        <taxon>Arachnida</taxon>
        <taxon>Acari</taxon>
        <taxon>Parasitiformes</taxon>
        <taxon>Mesostigmata</taxon>
        <taxon>Gamasina</taxon>
        <taxon>Dermanyssoidea</taxon>
        <taxon>Laelapidae</taxon>
        <taxon>Tropilaelaps</taxon>
    </lineage>
</organism>
<dbReference type="AlphaFoldDB" id="A0A1V9Y3F8"/>
<evidence type="ECO:0000313" key="1">
    <source>
        <dbReference type="EMBL" id="OQR80118.1"/>
    </source>
</evidence>
<sequence>MSLVLFYAVHQSTRNAQWPMSRKISPELNRMNGHELNLVPDDERFFTSSVRDRISGSDDG</sequence>
<gene>
    <name evidence="1" type="ORF">BIW11_02443</name>
</gene>
<keyword evidence="2" id="KW-1185">Reference proteome</keyword>
<comment type="caution">
    <text evidence="1">The sequence shown here is derived from an EMBL/GenBank/DDBJ whole genome shotgun (WGS) entry which is preliminary data.</text>
</comment>
<reference evidence="1 2" key="1">
    <citation type="journal article" date="2017" name="Gigascience">
        <title>Draft genome of the honey bee ectoparasitic mite, Tropilaelaps mercedesae, is shaped by the parasitic life history.</title>
        <authorList>
            <person name="Dong X."/>
            <person name="Armstrong S.D."/>
            <person name="Xia D."/>
            <person name="Makepeace B.L."/>
            <person name="Darby A.C."/>
            <person name="Kadowaki T."/>
        </authorList>
    </citation>
    <scope>NUCLEOTIDE SEQUENCE [LARGE SCALE GENOMIC DNA]</scope>
    <source>
        <strain evidence="1">Wuxi-XJTLU</strain>
    </source>
</reference>
<proteinExistence type="predicted"/>